<keyword evidence="2" id="KW-1185">Reference proteome</keyword>
<dbReference type="Proteomes" id="UP000004221">
    <property type="component" value="Unassembled WGS sequence"/>
</dbReference>
<accession>I4EEV3</accession>
<evidence type="ECO:0000313" key="2">
    <source>
        <dbReference type="Proteomes" id="UP000004221"/>
    </source>
</evidence>
<reference evidence="1 2" key="1">
    <citation type="journal article" date="2012" name="ISME J.">
        <title>Nitrification expanded: discovery, physiology and genomics of a nitrite-oxidizing bacterium from the phylum Chloroflexi.</title>
        <authorList>
            <person name="Sorokin D.Y."/>
            <person name="Lucker S."/>
            <person name="Vejmelkova D."/>
            <person name="Kostrikina N.A."/>
            <person name="Kleerebezem R."/>
            <person name="Rijpstra W.I."/>
            <person name="Damste J.S."/>
            <person name="Le Paslier D."/>
            <person name="Muyzer G."/>
            <person name="Wagner M."/>
            <person name="van Loosdrecht M.C."/>
            <person name="Daims H."/>
        </authorList>
    </citation>
    <scope>NUCLEOTIDE SEQUENCE [LARGE SCALE GENOMIC DNA]</scope>
    <source>
        <strain evidence="2">none</strain>
    </source>
</reference>
<evidence type="ECO:0000313" key="1">
    <source>
        <dbReference type="EMBL" id="CCF83215.1"/>
    </source>
</evidence>
<dbReference type="EMBL" id="CAGS01000117">
    <property type="protein sequence ID" value="CCF83215.1"/>
    <property type="molecule type" value="Genomic_DNA"/>
</dbReference>
<sequence>MRVLVHTAVAALWYLTFLDNSFAVSGLEVVTATSHTVHGGNNVVDSTNNAAVRTGYHEVVSTAFPA</sequence>
<dbReference type="AlphaFoldDB" id="I4EEV3"/>
<name>I4EEV3_9BACT</name>
<proteinExistence type="predicted"/>
<protein>
    <submittedName>
        <fullName evidence="1">Uncharacterized protein</fullName>
    </submittedName>
</protein>
<organism evidence="1 2">
    <name type="scientific">Nitrolancea hollandica Lb</name>
    <dbReference type="NCBI Taxonomy" id="1129897"/>
    <lineage>
        <taxon>Bacteria</taxon>
        <taxon>Pseudomonadati</taxon>
        <taxon>Thermomicrobiota</taxon>
        <taxon>Thermomicrobia</taxon>
        <taxon>Sphaerobacterales</taxon>
        <taxon>Sphaerobacterineae</taxon>
        <taxon>Sphaerobacteraceae</taxon>
        <taxon>Nitrolancea</taxon>
    </lineage>
</organism>
<comment type="caution">
    <text evidence="1">The sequence shown here is derived from an EMBL/GenBank/DDBJ whole genome shotgun (WGS) entry which is preliminary data.</text>
</comment>
<gene>
    <name evidence="1" type="ORF">NITHO_2030007</name>
</gene>